<organism evidence="1 2">
    <name type="scientific">Solanum commersonii</name>
    <name type="common">Commerson's wild potato</name>
    <name type="synonym">Commerson's nightshade</name>
    <dbReference type="NCBI Taxonomy" id="4109"/>
    <lineage>
        <taxon>Eukaryota</taxon>
        <taxon>Viridiplantae</taxon>
        <taxon>Streptophyta</taxon>
        <taxon>Embryophyta</taxon>
        <taxon>Tracheophyta</taxon>
        <taxon>Spermatophyta</taxon>
        <taxon>Magnoliopsida</taxon>
        <taxon>eudicotyledons</taxon>
        <taxon>Gunneridae</taxon>
        <taxon>Pentapetalae</taxon>
        <taxon>asterids</taxon>
        <taxon>lamiids</taxon>
        <taxon>Solanales</taxon>
        <taxon>Solanaceae</taxon>
        <taxon>Solanoideae</taxon>
        <taxon>Solaneae</taxon>
        <taxon>Solanum</taxon>
    </lineage>
</organism>
<proteinExistence type="predicted"/>
<name>A0A9J5Z663_SOLCO</name>
<dbReference type="Proteomes" id="UP000824120">
    <property type="component" value="Chromosome 4"/>
</dbReference>
<evidence type="ECO:0000313" key="2">
    <source>
        <dbReference type="Proteomes" id="UP000824120"/>
    </source>
</evidence>
<evidence type="ECO:0000313" key="1">
    <source>
        <dbReference type="EMBL" id="KAG5608491.1"/>
    </source>
</evidence>
<dbReference type="AlphaFoldDB" id="A0A9J5Z663"/>
<keyword evidence="2" id="KW-1185">Reference proteome</keyword>
<reference evidence="1 2" key="1">
    <citation type="submission" date="2020-09" db="EMBL/GenBank/DDBJ databases">
        <title>De no assembly of potato wild relative species, Solanum commersonii.</title>
        <authorList>
            <person name="Cho K."/>
        </authorList>
    </citation>
    <scope>NUCLEOTIDE SEQUENCE [LARGE SCALE GENOMIC DNA]</scope>
    <source>
        <strain evidence="1">LZ3.2</strain>
        <tissue evidence="1">Leaf</tissue>
    </source>
</reference>
<gene>
    <name evidence="1" type="ORF">H5410_019772</name>
</gene>
<sequence length="69" mass="8079">MIYIHASFSGSIFWDWNNFKERGRNVDVDRMGANLDDSQIGRSVLRNYWFLLSLLIFSDCPKKPGEYTS</sequence>
<accession>A0A9J5Z663</accession>
<dbReference type="EMBL" id="JACXVP010000004">
    <property type="protein sequence ID" value="KAG5608491.1"/>
    <property type="molecule type" value="Genomic_DNA"/>
</dbReference>
<dbReference type="OrthoDB" id="1723635at2759"/>
<comment type="caution">
    <text evidence="1">The sequence shown here is derived from an EMBL/GenBank/DDBJ whole genome shotgun (WGS) entry which is preliminary data.</text>
</comment>
<protein>
    <submittedName>
        <fullName evidence="1">Uncharacterized protein</fullName>
    </submittedName>
</protein>